<keyword evidence="3" id="KW-1185">Reference proteome</keyword>
<evidence type="ECO:0000256" key="1">
    <source>
        <dbReference type="SAM" id="MobiDB-lite"/>
    </source>
</evidence>
<accession>A0A5B7CYB4</accession>
<sequence>MNVHAHIFTAKVSVKFSITNNALTFSHRCYQTCREPSDLRDLTCHYHFMTTSPATTQGSHAAQMASTLTPASTVHR</sequence>
<protein>
    <submittedName>
        <fullName evidence="2">Uncharacterized protein</fullName>
    </submittedName>
</protein>
<evidence type="ECO:0000313" key="2">
    <source>
        <dbReference type="EMBL" id="MPC14055.1"/>
    </source>
</evidence>
<feature type="region of interest" description="Disordered" evidence="1">
    <location>
        <begin position="57"/>
        <end position="76"/>
    </location>
</feature>
<reference evidence="2 3" key="1">
    <citation type="submission" date="2019-05" db="EMBL/GenBank/DDBJ databases">
        <title>Another draft genome of Portunus trituberculatus and its Hox gene families provides insights of decapod evolution.</title>
        <authorList>
            <person name="Jeong J.-H."/>
            <person name="Song I."/>
            <person name="Kim S."/>
            <person name="Choi T."/>
            <person name="Kim D."/>
            <person name="Ryu S."/>
            <person name="Kim W."/>
        </authorList>
    </citation>
    <scope>NUCLEOTIDE SEQUENCE [LARGE SCALE GENOMIC DNA]</scope>
    <source>
        <tissue evidence="2">Muscle</tissue>
    </source>
</reference>
<evidence type="ECO:0000313" key="3">
    <source>
        <dbReference type="Proteomes" id="UP000324222"/>
    </source>
</evidence>
<name>A0A5B7CYB4_PORTR</name>
<dbReference type="AlphaFoldDB" id="A0A5B7CYB4"/>
<dbReference type="EMBL" id="VSRR010000324">
    <property type="protein sequence ID" value="MPC14055.1"/>
    <property type="molecule type" value="Genomic_DNA"/>
</dbReference>
<comment type="caution">
    <text evidence="2">The sequence shown here is derived from an EMBL/GenBank/DDBJ whole genome shotgun (WGS) entry which is preliminary data.</text>
</comment>
<dbReference type="Proteomes" id="UP000324222">
    <property type="component" value="Unassembled WGS sequence"/>
</dbReference>
<organism evidence="2 3">
    <name type="scientific">Portunus trituberculatus</name>
    <name type="common">Swimming crab</name>
    <name type="synonym">Neptunus trituberculatus</name>
    <dbReference type="NCBI Taxonomy" id="210409"/>
    <lineage>
        <taxon>Eukaryota</taxon>
        <taxon>Metazoa</taxon>
        <taxon>Ecdysozoa</taxon>
        <taxon>Arthropoda</taxon>
        <taxon>Crustacea</taxon>
        <taxon>Multicrustacea</taxon>
        <taxon>Malacostraca</taxon>
        <taxon>Eumalacostraca</taxon>
        <taxon>Eucarida</taxon>
        <taxon>Decapoda</taxon>
        <taxon>Pleocyemata</taxon>
        <taxon>Brachyura</taxon>
        <taxon>Eubrachyura</taxon>
        <taxon>Portunoidea</taxon>
        <taxon>Portunidae</taxon>
        <taxon>Portuninae</taxon>
        <taxon>Portunus</taxon>
    </lineage>
</organism>
<gene>
    <name evidence="2" type="ORF">E2C01_006808</name>
</gene>
<proteinExistence type="predicted"/>